<name>A0A3B0T7R3_9ZZZZ</name>
<dbReference type="PROSITE" id="PS50889">
    <property type="entry name" value="S4"/>
    <property type="match status" value="1"/>
</dbReference>
<evidence type="ECO:0000313" key="1">
    <source>
        <dbReference type="EMBL" id="VAW14068.1"/>
    </source>
</evidence>
<accession>A0A3B0T7R3</accession>
<dbReference type="GO" id="GO:0003723">
    <property type="term" value="F:RNA binding"/>
    <property type="evidence" value="ECO:0007669"/>
    <property type="project" value="InterPro"/>
</dbReference>
<dbReference type="InterPro" id="IPR036986">
    <property type="entry name" value="S4_RNA-bd_sf"/>
</dbReference>
<proteinExistence type="predicted"/>
<gene>
    <name evidence="1" type="ORF">MNBD_BACTEROID01-2785</name>
</gene>
<protein>
    <submittedName>
        <fullName evidence="1">Uncharacterized protein</fullName>
    </submittedName>
</protein>
<reference evidence="1" key="1">
    <citation type="submission" date="2018-06" db="EMBL/GenBank/DDBJ databases">
        <authorList>
            <person name="Zhirakovskaya E."/>
        </authorList>
    </citation>
    <scope>NUCLEOTIDE SEQUENCE</scope>
</reference>
<organism evidence="1">
    <name type="scientific">hydrothermal vent metagenome</name>
    <dbReference type="NCBI Taxonomy" id="652676"/>
    <lineage>
        <taxon>unclassified sequences</taxon>
        <taxon>metagenomes</taxon>
        <taxon>ecological metagenomes</taxon>
    </lineage>
</organism>
<dbReference type="AlphaFoldDB" id="A0A3B0T7R3"/>
<sequence length="68" mass="7719">MIEFKLKSDYIELIRLLKTVGISETGGHAKLMVEDGIVHVNGKKESRKRAKLRRGDIVEVMGQEIKIL</sequence>
<dbReference type="Pfam" id="PF13275">
    <property type="entry name" value="S4_2"/>
    <property type="match status" value="1"/>
</dbReference>
<dbReference type="CDD" id="cd00165">
    <property type="entry name" value="S4"/>
    <property type="match status" value="1"/>
</dbReference>
<dbReference type="Gene3D" id="3.10.290.10">
    <property type="entry name" value="RNA-binding S4 domain"/>
    <property type="match status" value="1"/>
</dbReference>
<dbReference type="EMBL" id="UOEP01000031">
    <property type="protein sequence ID" value="VAW14068.1"/>
    <property type="molecule type" value="Genomic_DNA"/>
</dbReference>
<dbReference type="SUPFAM" id="SSF55174">
    <property type="entry name" value="Alpha-L RNA-binding motif"/>
    <property type="match status" value="1"/>
</dbReference>